<proteinExistence type="predicted"/>
<feature type="region of interest" description="Disordered" evidence="3">
    <location>
        <begin position="213"/>
        <end position="232"/>
    </location>
</feature>
<dbReference type="EMBL" id="CP124616">
    <property type="protein sequence ID" value="WGW04280.1"/>
    <property type="molecule type" value="Genomic_DNA"/>
</dbReference>
<dbReference type="RefSeq" id="WP_282300910.1">
    <property type="nucleotide sequence ID" value="NZ_CP124616.1"/>
</dbReference>
<keyword evidence="7" id="KW-1185">Reference proteome</keyword>
<name>A0ABY8QI15_9RHOB</name>
<dbReference type="Gene3D" id="1.20.1420.20">
    <property type="entry name" value="M75 peptidase, HXXE motif"/>
    <property type="match status" value="1"/>
</dbReference>
<evidence type="ECO:0000259" key="5">
    <source>
        <dbReference type="Pfam" id="PF09375"/>
    </source>
</evidence>
<feature type="compositionally biased region" description="Basic and acidic residues" evidence="3">
    <location>
        <begin position="220"/>
        <end position="231"/>
    </location>
</feature>
<dbReference type="InterPro" id="IPR034984">
    <property type="entry name" value="Imelysin-like_IPPA"/>
</dbReference>
<gene>
    <name evidence="6" type="ORF">QF118_01705</name>
</gene>
<evidence type="ECO:0000256" key="1">
    <source>
        <dbReference type="ARBA" id="ARBA00004196"/>
    </source>
</evidence>
<feature type="signal peptide" evidence="4">
    <location>
        <begin position="1"/>
        <end position="16"/>
    </location>
</feature>
<dbReference type="InterPro" id="IPR018976">
    <property type="entry name" value="Imelysin-like"/>
</dbReference>
<dbReference type="Proteomes" id="UP001241605">
    <property type="component" value="Chromosome"/>
</dbReference>
<reference evidence="6 7" key="1">
    <citation type="submission" date="2023-05" db="EMBL/GenBank/DDBJ databases">
        <title>YMD87, complete Genome.</title>
        <authorList>
            <person name="Zhang J."/>
            <person name="Xu X."/>
        </authorList>
    </citation>
    <scope>NUCLEOTIDE SEQUENCE [LARGE SCALE GENOMIC DNA]</scope>
    <source>
        <strain evidence="6 7">YMD87</strain>
    </source>
</reference>
<feature type="chain" id="PRO_5046055380" evidence="4">
    <location>
        <begin position="17"/>
        <end position="326"/>
    </location>
</feature>
<evidence type="ECO:0000256" key="3">
    <source>
        <dbReference type="SAM" id="MobiDB-lite"/>
    </source>
</evidence>
<organism evidence="6 7">
    <name type="scientific">Tropicibacter oceani</name>
    <dbReference type="NCBI Taxonomy" id="3058420"/>
    <lineage>
        <taxon>Bacteria</taxon>
        <taxon>Pseudomonadati</taxon>
        <taxon>Pseudomonadota</taxon>
        <taxon>Alphaproteobacteria</taxon>
        <taxon>Rhodobacterales</taxon>
        <taxon>Roseobacteraceae</taxon>
        <taxon>Tropicibacter</taxon>
    </lineage>
</organism>
<comment type="subcellular location">
    <subcellularLocation>
        <location evidence="1">Cell envelope</location>
    </subcellularLocation>
</comment>
<evidence type="ECO:0000313" key="7">
    <source>
        <dbReference type="Proteomes" id="UP001241605"/>
    </source>
</evidence>
<dbReference type="Pfam" id="PF09375">
    <property type="entry name" value="Peptidase_M75"/>
    <property type="match status" value="1"/>
</dbReference>
<keyword evidence="2 4" id="KW-0732">Signal</keyword>
<dbReference type="CDD" id="cd14659">
    <property type="entry name" value="Imelysin-like_IPPA"/>
    <property type="match status" value="1"/>
</dbReference>
<evidence type="ECO:0000256" key="2">
    <source>
        <dbReference type="ARBA" id="ARBA00022729"/>
    </source>
</evidence>
<protein>
    <submittedName>
        <fullName evidence="6">Imelysin family protein</fullName>
    </submittedName>
</protein>
<evidence type="ECO:0000313" key="6">
    <source>
        <dbReference type="EMBL" id="WGW04280.1"/>
    </source>
</evidence>
<dbReference type="InterPro" id="IPR038352">
    <property type="entry name" value="Imelysin_sf"/>
</dbReference>
<accession>A0ABY8QI15</accession>
<feature type="domain" description="Imelysin-like" evidence="5">
    <location>
        <begin position="27"/>
        <end position="299"/>
    </location>
</feature>
<sequence>MRALILSLLITPPAMAGVPETVAQHILPGVAAFAEGTEALRQAAADDCRATALHPAYQKAFDAWMGLAHLQFGPLEQDGRSLTIAFWPDTRGLIPKTVSNLVTTRDAAALDPDSFAEVSIAGRGLFALELMLFDPTLSDYGPLDHGCVLVQAMTADLARTGQALRGDWDSFAKVLNTAGAPGNTTYLSPDEAAQTLYTALLSGLEFTEDQRLGRPLGTFDRPRPTRAEARRSGRSLRNVVLSLTALHDLARHLSDQPIPRTDAAFETALSQAKDLDDATFDGVSDPAARLKIEVLQQSIGFVRDAIQGEIGSALGLTAGFNSQDGD</sequence>
<evidence type="ECO:0000256" key="4">
    <source>
        <dbReference type="SAM" id="SignalP"/>
    </source>
</evidence>